<dbReference type="AlphaFoldDB" id="A0A094LPV1"/>
<dbReference type="Pfam" id="PF13424">
    <property type="entry name" value="TPR_12"/>
    <property type="match status" value="1"/>
</dbReference>
<accession>A0A094LPV1</accession>
<dbReference type="PROSITE" id="PS50005">
    <property type="entry name" value="TPR"/>
    <property type="match status" value="1"/>
</dbReference>
<dbReference type="Gene3D" id="1.25.40.10">
    <property type="entry name" value="Tetratricopeptide repeat domain"/>
    <property type="match status" value="2"/>
</dbReference>
<comment type="subcellular location">
    <subcellularLocation>
        <location evidence="1">Cytoplasm</location>
    </subcellularLocation>
</comment>
<dbReference type="InterPro" id="IPR019734">
    <property type="entry name" value="TPR_rpt"/>
</dbReference>
<keyword evidence="7" id="KW-1133">Transmembrane helix</keyword>
<evidence type="ECO:0000256" key="4">
    <source>
        <dbReference type="ARBA" id="ARBA00022803"/>
    </source>
</evidence>
<evidence type="ECO:0000313" key="10">
    <source>
        <dbReference type="EMBL" id="KFZ37183.1"/>
    </source>
</evidence>
<evidence type="ECO:0000256" key="6">
    <source>
        <dbReference type="PROSITE-ProRule" id="PRU00339"/>
    </source>
</evidence>
<feature type="domain" description="Anaphase-promoting complex subunit 5" evidence="9">
    <location>
        <begin position="330"/>
        <end position="390"/>
    </location>
</feature>
<evidence type="ECO:0000256" key="8">
    <source>
        <dbReference type="SAM" id="SignalP"/>
    </source>
</evidence>
<keyword evidence="3" id="KW-0677">Repeat</keyword>
<comment type="caution">
    <text evidence="10">The sequence shown here is derived from an EMBL/GenBank/DDBJ whole genome shotgun (WGS) entry which is preliminary data.</text>
</comment>
<dbReference type="Proteomes" id="UP000029264">
    <property type="component" value="Unassembled WGS sequence"/>
</dbReference>
<sequence>MRWFICCFAAFAFTLSLPLQAQSADEIEVIYRETPQQLYQQLHESVPQTVFNTADELHQAAIASNQSDDDLFQSLYFLARLALESRVQYEGKQTDATTLHDALQRVATNDYQRAAALNIAGRYAGRIKQQYRDTVSFNEQATNYIRNAKDVRSLQLKVVIYDEMGVVNLILKRDDAALNNFKQMLEAATLLRNNYLIAEAEARLAKYYREVDKMPLALQHYTAAYSASLKDKKPYQTAMLELNLAKLYRDMQQWNEALNHIHKAIDLFRQQGDHKFLSTSMTVIAIIYAEQGEWNQAIDYYLNAQQYDAKYQSLTAQARNFHNLGEAYFHIDNFDKALEYLLQANKIFRERNSTHYLVYNETMLAQVASKAGQDDVALLHAQTALALAQKLQLKDEQIEALTYLVTSQQNKGLYAEALSNQQLITQLTKEMLEQAKTSETPKTEQEITEQSLLLKSQKQRTELQQQQNMLLNRNIVIGFLLILLVCVGTYILYLYRKRQRELVLQQQTMEQIKLDAVYQLPGYHAFFEQFAQNNVGVALVQFAELTNAPIERGQFAAKAIQDNIYNKLKFLCRAQIYSIAPGQFALLARHEIDPSELHQRLRSINLDGDPLRLDIAVINLPLLADEEVTLPTEVMFETLQWMLAGAASTDIETGCHLSIKVLEFTPSTVFSQPLYLQLAQGVRRGFIRIESNANKDAITWPRFQPLETSESANIL</sequence>
<keyword evidence="2" id="KW-0963">Cytoplasm</keyword>
<dbReference type="EMBL" id="JPEO01000008">
    <property type="protein sequence ID" value="KFZ37183.1"/>
    <property type="molecule type" value="Genomic_DNA"/>
</dbReference>
<keyword evidence="4 6" id="KW-0802">TPR repeat</keyword>
<dbReference type="PANTHER" id="PTHR46630:SF1">
    <property type="entry name" value="TETRATRICOPEPTIDE REPEAT PROTEIN 29"/>
    <property type="match status" value="1"/>
</dbReference>
<evidence type="ECO:0000259" key="9">
    <source>
        <dbReference type="Pfam" id="PF12862"/>
    </source>
</evidence>
<feature type="chain" id="PRO_5001902081" description="Anaphase-promoting complex subunit 5 domain-containing protein" evidence="8">
    <location>
        <begin position="22"/>
        <end position="715"/>
    </location>
</feature>
<dbReference type="GO" id="GO:0005737">
    <property type="term" value="C:cytoplasm"/>
    <property type="evidence" value="ECO:0007669"/>
    <property type="project" value="UniProtKB-SubCell"/>
</dbReference>
<dbReference type="InterPro" id="IPR011990">
    <property type="entry name" value="TPR-like_helical_dom_sf"/>
</dbReference>
<name>A0A094LPV1_9GAMM</name>
<dbReference type="SMART" id="SM00028">
    <property type="entry name" value="TPR"/>
    <property type="match status" value="4"/>
</dbReference>
<evidence type="ECO:0000256" key="3">
    <source>
        <dbReference type="ARBA" id="ARBA00022737"/>
    </source>
</evidence>
<reference evidence="10 11" key="1">
    <citation type="submission" date="2014-06" db="EMBL/GenBank/DDBJ databases">
        <title>Shewanella sp. YQH10.</title>
        <authorList>
            <person name="Liu Y."/>
            <person name="Zeng R."/>
        </authorList>
    </citation>
    <scope>NUCLEOTIDE SEQUENCE [LARGE SCALE GENOMIC DNA]</scope>
    <source>
        <strain evidence="10 11">YQH10</strain>
    </source>
</reference>
<keyword evidence="7" id="KW-0812">Transmembrane</keyword>
<dbReference type="eggNOG" id="COG0457">
    <property type="taxonomic scope" value="Bacteria"/>
</dbReference>
<dbReference type="OrthoDB" id="6271815at2"/>
<feature type="signal peptide" evidence="8">
    <location>
        <begin position="1"/>
        <end position="21"/>
    </location>
</feature>
<keyword evidence="8" id="KW-0732">Signal</keyword>
<evidence type="ECO:0000256" key="7">
    <source>
        <dbReference type="SAM" id="Phobius"/>
    </source>
</evidence>
<feature type="transmembrane region" description="Helical" evidence="7">
    <location>
        <begin position="475"/>
        <end position="495"/>
    </location>
</feature>
<feature type="repeat" description="TPR" evidence="6">
    <location>
        <begin position="318"/>
        <end position="351"/>
    </location>
</feature>
<dbReference type="RefSeq" id="WP_037443254.1">
    <property type="nucleotide sequence ID" value="NZ_JPEO01000008.1"/>
</dbReference>
<dbReference type="PANTHER" id="PTHR46630">
    <property type="entry name" value="TETRATRICOPEPTIDE REPEAT PROTEIN 29"/>
    <property type="match status" value="1"/>
</dbReference>
<keyword evidence="7" id="KW-0472">Membrane</keyword>
<dbReference type="SUPFAM" id="SSF48452">
    <property type="entry name" value="TPR-like"/>
    <property type="match status" value="2"/>
</dbReference>
<comment type="similarity">
    <text evidence="5">Belongs to the Rap family.</text>
</comment>
<evidence type="ECO:0000313" key="11">
    <source>
        <dbReference type="Proteomes" id="UP000029264"/>
    </source>
</evidence>
<keyword evidence="11" id="KW-1185">Reference proteome</keyword>
<dbReference type="Pfam" id="PF12862">
    <property type="entry name" value="ANAPC5"/>
    <property type="match status" value="1"/>
</dbReference>
<evidence type="ECO:0000256" key="5">
    <source>
        <dbReference type="ARBA" id="ARBA00038253"/>
    </source>
</evidence>
<evidence type="ECO:0000256" key="2">
    <source>
        <dbReference type="ARBA" id="ARBA00022490"/>
    </source>
</evidence>
<organism evidence="10 11">
    <name type="scientific">Shewanella mangrovi</name>
    <dbReference type="NCBI Taxonomy" id="1515746"/>
    <lineage>
        <taxon>Bacteria</taxon>
        <taxon>Pseudomonadati</taxon>
        <taxon>Pseudomonadota</taxon>
        <taxon>Gammaproteobacteria</taxon>
        <taxon>Alteromonadales</taxon>
        <taxon>Shewanellaceae</taxon>
        <taxon>Shewanella</taxon>
    </lineage>
</organism>
<proteinExistence type="inferred from homology"/>
<gene>
    <name evidence="10" type="ORF">HR45_12285</name>
</gene>
<evidence type="ECO:0000256" key="1">
    <source>
        <dbReference type="ARBA" id="ARBA00004496"/>
    </source>
</evidence>
<dbReference type="InterPro" id="IPR051476">
    <property type="entry name" value="Bac_ResReg_Asp_Phosphatase"/>
</dbReference>
<dbReference type="STRING" id="1515746.HR45_12285"/>
<protein>
    <recommendedName>
        <fullName evidence="9">Anaphase-promoting complex subunit 5 domain-containing protein</fullName>
    </recommendedName>
</protein>
<dbReference type="InterPro" id="IPR026000">
    <property type="entry name" value="Apc5_dom"/>
</dbReference>